<dbReference type="Proteomes" id="UP000243629">
    <property type="component" value="Unassembled WGS sequence"/>
</dbReference>
<dbReference type="Gene3D" id="3.40.140.10">
    <property type="entry name" value="Cytidine Deaminase, domain 2"/>
    <property type="match status" value="1"/>
</dbReference>
<dbReference type="GO" id="GO:0047974">
    <property type="term" value="F:guanosine deaminase activity"/>
    <property type="evidence" value="ECO:0007669"/>
    <property type="project" value="TreeGrafter"/>
</dbReference>
<dbReference type="InterPro" id="IPR016192">
    <property type="entry name" value="APOBEC/CMP_deaminase_Zn-bd"/>
</dbReference>
<gene>
    <name evidence="4" type="ORF">SAMN05216217_104204</name>
</gene>
<proteinExistence type="predicted"/>
<dbReference type="InterPro" id="IPR002125">
    <property type="entry name" value="CMP_dCMP_dom"/>
</dbReference>
<organism evidence="4 5">
    <name type="scientific">Halopseudomonas yangmingensis</name>
    <dbReference type="NCBI Taxonomy" id="1720063"/>
    <lineage>
        <taxon>Bacteria</taxon>
        <taxon>Pseudomonadati</taxon>
        <taxon>Pseudomonadota</taxon>
        <taxon>Gammaproteobacteria</taxon>
        <taxon>Pseudomonadales</taxon>
        <taxon>Pseudomonadaceae</taxon>
        <taxon>Halopseudomonas</taxon>
    </lineage>
</organism>
<evidence type="ECO:0000256" key="1">
    <source>
        <dbReference type="ARBA" id="ARBA00022723"/>
    </source>
</evidence>
<dbReference type="PANTHER" id="PTHR11079:SF161">
    <property type="entry name" value="CMP_DCMP-TYPE DEAMINASE DOMAIN-CONTAINING PROTEIN"/>
    <property type="match status" value="1"/>
</dbReference>
<dbReference type="SUPFAM" id="SSF53927">
    <property type="entry name" value="Cytidine deaminase-like"/>
    <property type="match status" value="1"/>
</dbReference>
<dbReference type="GO" id="GO:0008270">
    <property type="term" value="F:zinc ion binding"/>
    <property type="evidence" value="ECO:0007669"/>
    <property type="project" value="InterPro"/>
</dbReference>
<name>A0A1I4QKS7_9GAMM</name>
<evidence type="ECO:0000313" key="4">
    <source>
        <dbReference type="EMBL" id="SFM40376.1"/>
    </source>
</evidence>
<sequence length="189" mass="20262">MTSELQISVELPAWLAQINHQPPEVANEEAAMQLLLQIVQRNVADGGGPFAAAVLDPQGRLLSIAANRVVQLHSSLWHAEMLALLLAQRRIAEHQLGAIGACTLVSSCEPCAMCLGAIPFAGIRRLVCAARGEDAEAIGFDEGCKPPDWQAGLHSRGISIRTDLLREPARQLLLDYREQGGVIYAAPSG</sequence>
<dbReference type="PROSITE" id="PS51747">
    <property type="entry name" value="CYT_DCMP_DEAMINASES_2"/>
    <property type="match status" value="1"/>
</dbReference>
<dbReference type="EMBL" id="FOUI01000004">
    <property type="protein sequence ID" value="SFM40376.1"/>
    <property type="molecule type" value="Genomic_DNA"/>
</dbReference>
<dbReference type="STRING" id="1720063.SAMN05216217_104204"/>
<dbReference type="PANTHER" id="PTHR11079">
    <property type="entry name" value="CYTOSINE DEAMINASE FAMILY MEMBER"/>
    <property type="match status" value="1"/>
</dbReference>
<evidence type="ECO:0000256" key="2">
    <source>
        <dbReference type="ARBA" id="ARBA00022833"/>
    </source>
</evidence>
<keyword evidence="2" id="KW-0862">Zinc</keyword>
<dbReference type="CDD" id="cd01285">
    <property type="entry name" value="nucleoside_deaminase"/>
    <property type="match status" value="1"/>
</dbReference>
<dbReference type="RefSeq" id="WP_093474188.1">
    <property type="nucleotide sequence ID" value="NZ_FOUI01000004.1"/>
</dbReference>
<evidence type="ECO:0000313" key="5">
    <source>
        <dbReference type="Proteomes" id="UP000243629"/>
    </source>
</evidence>
<dbReference type="InterPro" id="IPR016193">
    <property type="entry name" value="Cytidine_deaminase-like"/>
</dbReference>
<feature type="domain" description="CMP/dCMP-type deaminase" evidence="3">
    <location>
        <begin position="26"/>
        <end position="141"/>
    </location>
</feature>
<protein>
    <submittedName>
        <fullName evidence="4">tRNA(Arg) A34 adenosine deaminase TadA</fullName>
    </submittedName>
</protein>
<dbReference type="Pfam" id="PF00383">
    <property type="entry name" value="dCMP_cyt_deam_1"/>
    <property type="match status" value="1"/>
</dbReference>
<dbReference type="OrthoDB" id="9802676at2"/>
<keyword evidence="1" id="KW-0479">Metal-binding</keyword>
<keyword evidence="5" id="KW-1185">Reference proteome</keyword>
<accession>A0A1I4QKS7</accession>
<dbReference type="AlphaFoldDB" id="A0A1I4QKS7"/>
<evidence type="ECO:0000259" key="3">
    <source>
        <dbReference type="PROSITE" id="PS51747"/>
    </source>
</evidence>
<dbReference type="GO" id="GO:0006152">
    <property type="term" value="P:purine nucleoside catabolic process"/>
    <property type="evidence" value="ECO:0007669"/>
    <property type="project" value="TreeGrafter"/>
</dbReference>
<reference evidence="5" key="1">
    <citation type="submission" date="2016-10" db="EMBL/GenBank/DDBJ databases">
        <authorList>
            <person name="Varghese N."/>
            <person name="Submissions S."/>
        </authorList>
    </citation>
    <scope>NUCLEOTIDE SEQUENCE [LARGE SCALE GENOMIC DNA]</scope>
    <source>
        <strain evidence="5">DSM 24213</strain>
    </source>
</reference>
<dbReference type="PROSITE" id="PS00903">
    <property type="entry name" value="CYT_DCMP_DEAMINASES_1"/>
    <property type="match status" value="1"/>
</dbReference>